<dbReference type="PANTHER" id="PTHR19134">
    <property type="entry name" value="RECEPTOR-TYPE TYROSINE-PROTEIN PHOSPHATASE"/>
    <property type="match status" value="1"/>
</dbReference>
<keyword evidence="4" id="KW-1185">Reference proteome</keyword>
<feature type="domain" description="Tyrosine-protein phosphatase" evidence="1">
    <location>
        <begin position="163"/>
        <end position="364"/>
    </location>
</feature>
<dbReference type="PANTHER" id="PTHR19134:SF560">
    <property type="entry name" value="PROTEIN-TYROSINE-PHOSPHATASE"/>
    <property type="match status" value="1"/>
</dbReference>
<dbReference type="InterPro" id="IPR000242">
    <property type="entry name" value="PTP_cat"/>
</dbReference>
<feature type="domain" description="Tyrosine-protein phosphatase" evidence="1">
    <location>
        <begin position="17"/>
        <end position="131"/>
    </location>
</feature>
<evidence type="ECO:0000313" key="3">
    <source>
        <dbReference type="EMBL" id="KAJ8039808.1"/>
    </source>
</evidence>
<accession>A0A9Q1HBX8</accession>
<evidence type="ECO:0000313" key="4">
    <source>
        <dbReference type="Proteomes" id="UP001152320"/>
    </source>
</evidence>
<dbReference type="PROSITE" id="PS50055">
    <property type="entry name" value="TYR_PHOSPHATASE_PTP"/>
    <property type="match status" value="2"/>
</dbReference>
<dbReference type="InterPro" id="IPR050348">
    <property type="entry name" value="Protein-Tyr_Phosphatase"/>
</dbReference>
<reference evidence="3" key="1">
    <citation type="submission" date="2021-10" db="EMBL/GenBank/DDBJ databases">
        <title>Tropical sea cucumber genome reveals ecological adaptation and Cuvierian tubules defense mechanism.</title>
        <authorList>
            <person name="Chen T."/>
        </authorList>
    </citation>
    <scope>NUCLEOTIDE SEQUENCE</scope>
    <source>
        <strain evidence="3">Nanhai2018</strain>
        <tissue evidence="3">Muscle</tissue>
    </source>
</reference>
<gene>
    <name evidence="3" type="ORF">HOLleu_13924</name>
</gene>
<proteinExistence type="predicted"/>
<name>A0A9Q1HBX8_HOLLE</name>
<dbReference type="Pfam" id="PF00102">
    <property type="entry name" value="Y_phosphatase"/>
    <property type="match status" value="2"/>
</dbReference>
<dbReference type="PROSITE" id="PS00383">
    <property type="entry name" value="TYR_PHOSPHATASE_1"/>
    <property type="match status" value="1"/>
</dbReference>
<dbReference type="CDD" id="cd00047">
    <property type="entry name" value="PTPc"/>
    <property type="match status" value="1"/>
</dbReference>
<dbReference type="Proteomes" id="UP001152320">
    <property type="component" value="Chromosome 6"/>
</dbReference>
<organism evidence="3 4">
    <name type="scientific">Holothuria leucospilota</name>
    <name type="common">Black long sea cucumber</name>
    <name type="synonym">Mertensiothuria leucospilota</name>
    <dbReference type="NCBI Taxonomy" id="206669"/>
    <lineage>
        <taxon>Eukaryota</taxon>
        <taxon>Metazoa</taxon>
        <taxon>Echinodermata</taxon>
        <taxon>Eleutherozoa</taxon>
        <taxon>Echinozoa</taxon>
        <taxon>Holothuroidea</taxon>
        <taxon>Aspidochirotacea</taxon>
        <taxon>Aspidochirotida</taxon>
        <taxon>Holothuriidae</taxon>
        <taxon>Holothuria</taxon>
    </lineage>
</organism>
<sequence>MVWQEDVGKMVMLTNIVELGKVDTKRAKVVKHFHFSAWPDMSVPDTAGPILDLLQCVRSRESHSRGPMVVHCSAGVGRTGTFITLDAMLDMAAAENRINVYEFVCQMRQNRMKMVQVAEQYEFIFDVLVEYFVIGVTSIQVEKFRPDFMKLRTINEETGKSYLQEEFEKLDLTSIIPAESNLRGGRNRDNLQKNRFPDCIPVDTYRPYLMTDVGDLGNNYINASFLNGYRKKNMFLGTQMPLENTVIDFWRMVWDYNSNFIVMLNDTNPQDEGHYWSDSGVLCRGPFAVKQLSCEDISNIRCSKLRITNSSQNKQSRTIQHIQCLNLPITATNYEISTTLVQVINSLRREEIEIEEGPITVHCV</sequence>
<dbReference type="OrthoDB" id="6022401at2759"/>
<dbReference type="InterPro" id="IPR016130">
    <property type="entry name" value="Tyr_Pase_AS"/>
</dbReference>
<dbReference type="PROSITE" id="PS50056">
    <property type="entry name" value="TYR_PHOSPHATASE_2"/>
    <property type="match status" value="1"/>
</dbReference>
<dbReference type="SUPFAM" id="SSF52799">
    <property type="entry name" value="(Phosphotyrosine protein) phosphatases II"/>
    <property type="match status" value="2"/>
</dbReference>
<dbReference type="SMART" id="SM00404">
    <property type="entry name" value="PTPc_motif"/>
    <property type="match status" value="1"/>
</dbReference>
<dbReference type="InterPro" id="IPR029021">
    <property type="entry name" value="Prot-tyrosine_phosphatase-like"/>
</dbReference>
<dbReference type="AlphaFoldDB" id="A0A9Q1HBX8"/>
<feature type="domain" description="Tyrosine specific protein phosphatases" evidence="2">
    <location>
        <begin position="51"/>
        <end position="122"/>
    </location>
</feature>
<dbReference type="InterPro" id="IPR000387">
    <property type="entry name" value="Tyr_Pase_dom"/>
</dbReference>
<dbReference type="Gene3D" id="3.90.190.10">
    <property type="entry name" value="Protein tyrosine phosphatase superfamily"/>
    <property type="match status" value="2"/>
</dbReference>
<evidence type="ECO:0000259" key="1">
    <source>
        <dbReference type="PROSITE" id="PS50055"/>
    </source>
</evidence>
<evidence type="ECO:0000259" key="2">
    <source>
        <dbReference type="PROSITE" id="PS50056"/>
    </source>
</evidence>
<dbReference type="EMBL" id="JAIZAY010000006">
    <property type="protein sequence ID" value="KAJ8039808.1"/>
    <property type="molecule type" value="Genomic_DNA"/>
</dbReference>
<dbReference type="InterPro" id="IPR003595">
    <property type="entry name" value="Tyr_Pase_cat"/>
</dbReference>
<keyword evidence="3" id="KW-0675">Receptor</keyword>
<comment type="caution">
    <text evidence="3">The sequence shown here is derived from an EMBL/GenBank/DDBJ whole genome shotgun (WGS) entry which is preliminary data.</text>
</comment>
<dbReference type="GO" id="GO:0004725">
    <property type="term" value="F:protein tyrosine phosphatase activity"/>
    <property type="evidence" value="ECO:0007669"/>
    <property type="project" value="InterPro"/>
</dbReference>
<protein>
    <submittedName>
        <fullName evidence="3">Receptor-type tyrosine-protein phosphatase mu</fullName>
    </submittedName>
</protein>
<dbReference type="PRINTS" id="PR00700">
    <property type="entry name" value="PRTYPHPHTASE"/>
</dbReference>
<dbReference type="SMART" id="SM00194">
    <property type="entry name" value="PTPc"/>
    <property type="match status" value="2"/>
</dbReference>